<protein>
    <recommendedName>
        <fullName evidence="5">DUF4446 family protein</fullName>
    </recommendedName>
</protein>
<evidence type="ECO:0000313" key="4">
    <source>
        <dbReference type="Proteomes" id="UP000264006"/>
    </source>
</evidence>
<keyword evidence="4" id="KW-1185">Reference proteome</keyword>
<accession>A0A346XSN0</accession>
<evidence type="ECO:0008006" key="5">
    <source>
        <dbReference type="Google" id="ProtNLM"/>
    </source>
</evidence>
<dbReference type="AlphaFoldDB" id="A0A346XSN0"/>
<name>A0A346XSN0_9ACTN</name>
<sequence length="215" mass="23397">MEFSPGTVGTLLIVAILASIGAIVVGVMAIQGERRVRATYSRFARGRREDVVTLIGMHIDEVQRLQQVVRRHQSQAKQLRGLVSRTLSRIGTVRYDAFDDMGGRLSFSMALLDEHGDGMVITAMNGRVQTRTYAKPVQGGSSTHNLSEEEVQAIEQAMASGARRVQEVVAMLPTEDDVVPAAGDTRVTAVADQSLDPDDRWDGHDAADRVGQTPQ</sequence>
<dbReference type="Proteomes" id="UP000264006">
    <property type="component" value="Chromosome"/>
</dbReference>
<keyword evidence="2" id="KW-0472">Membrane</keyword>
<feature type="region of interest" description="Disordered" evidence="1">
    <location>
        <begin position="191"/>
        <end position="215"/>
    </location>
</feature>
<dbReference type="RefSeq" id="WP_164709842.1">
    <property type="nucleotide sequence ID" value="NZ_CAXIBR010000025.1"/>
</dbReference>
<dbReference type="EMBL" id="CP031165">
    <property type="protein sequence ID" value="AXV05227.1"/>
    <property type="molecule type" value="Genomic_DNA"/>
</dbReference>
<evidence type="ECO:0000256" key="2">
    <source>
        <dbReference type="SAM" id="Phobius"/>
    </source>
</evidence>
<keyword evidence="2" id="KW-1133">Transmembrane helix</keyword>
<reference evidence="3 4" key="1">
    <citation type="submission" date="2018-09" db="EMBL/GenBank/DDBJ databases">
        <title>Complete genome sequence of Euzebya sp. DY32-46 isolated from seawater of Pacific Ocean.</title>
        <authorList>
            <person name="Xu L."/>
            <person name="Wu Y.-H."/>
            <person name="Xu X.-W."/>
        </authorList>
    </citation>
    <scope>NUCLEOTIDE SEQUENCE [LARGE SCALE GENOMIC DNA]</scope>
    <source>
        <strain evidence="3 4">DY32-46</strain>
    </source>
</reference>
<keyword evidence="2" id="KW-0812">Transmembrane</keyword>
<dbReference type="Pfam" id="PF14584">
    <property type="entry name" value="DUF4446"/>
    <property type="match status" value="1"/>
</dbReference>
<proteinExistence type="predicted"/>
<feature type="transmembrane region" description="Helical" evidence="2">
    <location>
        <begin position="6"/>
        <end position="30"/>
    </location>
</feature>
<dbReference type="InterPro" id="IPR027981">
    <property type="entry name" value="DUF4446"/>
</dbReference>
<evidence type="ECO:0000256" key="1">
    <source>
        <dbReference type="SAM" id="MobiDB-lite"/>
    </source>
</evidence>
<dbReference type="KEGG" id="euz:DVS28_a0520"/>
<feature type="compositionally biased region" description="Basic and acidic residues" evidence="1">
    <location>
        <begin position="197"/>
        <end position="208"/>
    </location>
</feature>
<evidence type="ECO:0000313" key="3">
    <source>
        <dbReference type="EMBL" id="AXV05227.1"/>
    </source>
</evidence>
<gene>
    <name evidence="3" type="ORF">DVS28_a0520</name>
</gene>
<organism evidence="3 4">
    <name type="scientific">Euzebya pacifica</name>
    <dbReference type="NCBI Taxonomy" id="1608957"/>
    <lineage>
        <taxon>Bacteria</taxon>
        <taxon>Bacillati</taxon>
        <taxon>Actinomycetota</taxon>
        <taxon>Nitriliruptoria</taxon>
        <taxon>Euzebyales</taxon>
    </lineage>
</organism>